<proteinExistence type="predicted"/>
<dbReference type="Proteomes" id="UP000271087">
    <property type="component" value="Unassembled WGS sequence"/>
</dbReference>
<reference evidence="1 2" key="1">
    <citation type="submission" date="2018-08" db="EMBL/GenBank/DDBJ databases">
        <authorList>
            <person name="Laetsch R D."/>
            <person name="Stevens L."/>
            <person name="Kumar S."/>
            <person name="Blaxter L. M."/>
        </authorList>
    </citation>
    <scope>NUCLEOTIDE SEQUENCE [LARGE SCALE GENOMIC DNA]</scope>
</reference>
<protein>
    <submittedName>
        <fullName evidence="1">Uncharacterized protein</fullName>
    </submittedName>
</protein>
<dbReference type="EMBL" id="UYRW01003887">
    <property type="protein sequence ID" value="VDM91739.1"/>
    <property type="molecule type" value="Genomic_DNA"/>
</dbReference>
<gene>
    <name evidence="1" type="ORF">NOO_LOCUS8808</name>
</gene>
<accession>A0A3P7JSX0</accession>
<dbReference type="AlphaFoldDB" id="A0A3P7JSX0"/>
<feature type="non-terminal residue" evidence="1">
    <location>
        <position position="94"/>
    </location>
</feature>
<evidence type="ECO:0000313" key="2">
    <source>
        <dbReference type="Proteomes" id="UP000271087"/>
    </source>
</evidence>
<sequence>MLRNINQPKLCNCTQLAVKKINEQPPRSSNPDRTKTEDAWLRARSCSAASDLLCFEQNKRYRLRVTERHQQEADQCQTRFRIHQLRDYNHFALR</sequence>
<evidence type="ECO:0000313" key="1">
    <source>
        <dbReference type="EMBL" id="VDM91739.1"/>
    </source>
</evidence>
<keyword evidence="2" id="KW-1185">Reference proteome</keyword>
<organism evidence="1 2">
    <name type="scientific">Onchocerca ochengi</name>
    <name type="common">Filarial nematode worm</name>
    <dbReference type="NCBI Taxonomy" id="42157"/>
    <lineage>
        <taxon>Eukaryota</taxon>
        <taxon>Metazoa</taxon>
        <taxon>Ecdysozoa</taxon>
        <taxon>Nematoda</taxon>
        <taxon>Chromadorea</taxon>
        <taxon>Rhabditida</taxon>
        <taxon>Spirurina</taxon>
        <taxon>Spiruromorpha</taxon>
        <taxon>Filarioidea</taxon>
        <taxon>Onchocercidae</taxon>
        <taxon>Onchocerca</taxon>
    </lineage>
</organism>
<name>A0A3P7JSX0_ONCOC</name>